<dbReference type="AlphaFoldDB" id="A0AA37IHQ0"/>
<feature type="region of interest" description="Disordered" evidence="1">
    <location>
        <begin position="20"/>
        <end position="50"/>
    </location>
</feature>
<reference evidence="3" key="1">
    <citation type="submission" date="2022-09" db="EMBL/GenBank/DDBJ databases">
        <title>Isolation and characterization of 3-chlorobenzoate degrading bacteria from soils in Shizuoka.</title>
        <authorList>
            <person name="Ifat A."/>
            <person name="Ogawa N."/>
            <person name="Kimbara K."/>
            <person name="Moriuchi R."/>
            <person name="Dohra H."/>
            <person name="Shintani M."/>
        </authorList>
    </citation>
    <scope>NUCLEOTIDE SEQUENCE</scope>
    <source>
        <strain evidence="3">19CS4-2</strain>
    </source>
</reference>
<dbReference type="Pfam" id="PF01609">
    <property type="entry name" value="DDE_Tnp_1"/>
    <property type="match status" value="1"/>
</dbReference>
<dbReference type="PANTHER" id="PTHR30007:SF1">
    <property type="entry name" value="BLR1914 PROTEIN"/>
    <property type="match status" value="1"/>
</dbReference>
<protein>
    <recommendedName>
        <fullName evidence="2">Transposase IS4-like domain-containing protein</fullName>
    </recommendedName>
</protein>
<accession>A0AA37IHQ0</accession>
<gene>
    <name evidence="3" type="ORF">CBA19CS42_35915</name>
</gene>
<dbReference type="Proteomes" id="UP001055111">
    <property type="component" value="Unassembled WGS sequence"/>
</dbReference>
<dbReference type="EMBL" id="BPUS01000030">
    <property type="protein sequence ID" value="GJH30021.1"/>
    <property type="molecule type" value="Genomic_DNA"/>
</dbReference>
<evidence type="ECO:0000313" key="4">
    <source>
        <dbReference type="Proteomes" id="UP001055111"/>
    </source>
</evidence>
<feature type="domain" description="Transposase IS4-like" evidence="2">
    <location>
        <begin position="2"/>
        <end position="113"/>
    </location>
</feature>
<dbReference type="GO" id="GO:0006313">
    <property type="term" value="P:DNA transposition"/>
    <property type="evidence" value="ECO:0007669"/>
    <property type="project" value="InterPro"/>
</dbReference>
<comment type="caution">
    <text evidence="3">The sequence shown here is derived from an EMBL/GenBank/DDBJ whole genome shotgun (WGS) entry which is preliminary data.</text>
</comment>
<name>A0AA37IHQ0_9BURK</name>
<proteinExistence type="predicted"/>
<evidence type="ECO:0000256" key="1">
    <source>
        <dbReference type="SAM" id="MobiDB-lite"/>
    </source>
</evidence>
<evidence type="ECO:0000259" key="2">
    <source>
        <dbReference type="Pfam" id="PF01609"/>
    </source>
</evidence>
<sequence length="126" mass="14463">MRLTGANRNDATQLQALVEAIPPISGKPGRPLSKPRVVQGDRGYDHDKHRRPLHAAGIATEIARRGQPHGSGLGKTRWVVERTISWLHNFRRLRIRFERLAFIHDEAFMKIACCIICWRQLRTSFC</sequence>
<evidence type="ECO:0000313" key="3">
    <source>
        <dbReference type="EMBL" id="GJH30021.1"/>
    </source>
</evidence>
<dbReference type="InterPro" id="IPR002559">
    <property type="entry name" value="Transposase_11"/>
</dbReference>
<dbReference type="PANTHER" id="PTHR30007">
    <property type="entry name" value="PHP DOMAIN PROTEIN"/>
    <property type="match status" value="1"/>
</dbReference>
<organism evidence="3 4">
    <name type="scientific">Caballeronia novacaledonica</name>
    <dbReference type="NCBI Taxonomy" id="1544861"/>
    <lineage>
        <taxon>Bacteria</taxon>
        <taxon>Pseudomonadati</taxon>
        <taxon>Pseudomonadota</taxon>
        <taxon>Betaproteobacteria</taxon>
        <taxon>Burkholderiales</taxon>
        <taxon>Burkholderiaceae</taxon>
        <taxon>Caballeronia</taxon>
    </lineage>
</organism>
<dbReference type="GO" id="GO:0004803">
    <property type="term" value="F:transposase activity"/>
    <property type="evidence" value="ECO:0007669"/>
    <property type="project" value="InterPro"/>
</dbReference>
<dbReference type="GO" id="GO:0003677">
    <property type="term" value="F:DNA binding"/>
    <property type="evidence" value="ECO:0007669"/>
    <property type="project" value="InterPro"/>
</dbReference>